<evidence type="ECO:0000313" key="2">
    <source>
        <dbReference type="Proteomes" id="UP000004410"/>
    </source>
</evidence>
<dbReference type="Proteomes" id="UP000004410">
    <property type="component" value="Unassembled WGS sequence"/>
</dbReference>
<dbReference type="PaxDb" id="411470-RUMGNA_00498"/>
<protein>
    <submittedName>
        <fullName evidence="1">Uncharacterized protein</fullName>
    </submittedName>
</protein>
<name>A7AYY3_MEDG7</name>
<gene>
    <name evidence="1" type="ORF">RUMGNA_00498</name>
</gene>
<sequence>MAIGIQNQYFGTEIEMTGITRQRAAEAVAELFGTRAVYDCGYYQTWSVMDREGKNGSLCMMAVSIHNAGSVARWFMPEVNIVRRW</sequence>
<organism evidence="1 2">
    <name type="scientific">Mediterraneibacter gnavus (strain ATCC 29149 / DSM 114966 / JCM 6515 / VPI C7-9)</name>
    <name type="common">Ruminococcus gnavus</name>
    <dbReference type="NCBI Taxonomy" id="411470"/>
    <lineage>
        <taxon>Bacteria</taxon>
        <taxon>Bacillati</taxon>
        <taxon>Bacillota</taxon>
        <taxon>Clostridia</taxon>
        <taxon>Lachnospirales</taxon>
        <taxon>Lachnospiraceae</taxon>
        <taxon>Mediterraneibacter</taxon>
    </lineage>
</organism>
<dbReference type="AlphaFoldDB" id="A7AYY3"/>
<evidence type="ECO:0000313" key="1">
    <source>
        <dbReference type="EMBL" id="EDN78988.1"/>
    </source>
</evidence>
<proteinExistence type="predicted"/>
<dbReference type="Pfam" id="PF12224">
    <property type="entry name" value="Amidoligase_2"/>
    <property type="match status" value="1"/>
</dbReference>
<reference evidence="1 2" key="1">
    <citation type="submission" date="2007-04" db="EMBL/GenBank/DDBJ databases">
        <authorList>
            <person name="Fulton L."/>
            <person name="Clifton S."/>
            <person name="Fulton B."/>
            <person name="Xu J."/>
            <person name="Minx P."/>
            <person name="Pepin K.H."/>
            <person name="Johnson M."/>
            <person name="Thiruvilangam P."/>
            <person name="Bhonagiri V."/>
            <person name="Nash W.E."/>
            <person name="Mardis E.R."/>
            <person name="Wilson R.K."/>
        </authorList>
    </citation>
    <scope>NUCLEOTIDE SEQUENCE [LARGE SCALE GENOMIC DNA]</scope>
    <source>
        <strain evidence="1 2">ATCC 29149</strain>
    </source>
</reference>
<comment type="caution">
    <text evidence="1">The sequence shown here is derived from an EMBL/GenBank/DDBJ whole genome shotgun (WGS) entry which is preliminary data.</text>
</comment>
<reference evidence="1 2" key="2">
    <citation type="submission" date="2007-06" db="EMBL/GenBank/DDBJ databases">
        <title>Draft genome sequence of Ruminococcus gnavus (ATCC 29149).</title>
        <authorList>
            <person name="Sudarsanam P."/>
            <person name="Ley R."/>
            <person name="Guruge J."/>
            <person name="Turnbaugh P.J."/>
            <person name="Mahowald M."/>
            <person name="Liep D."/>
            <person name="Gordon J."/>
        </authorList>
    </citation>
    <scope>NUCLEOTIDE SEQUENCE [LARGE SCALE GENOMIC DNA]</scope>
    <source>
        <strain evidence="1 2">ATCC 29149</strain>
    </source>
</reference>
<accession>A7AYY3</accession>
<dbReference type="InterPro" id="IPR022025">
    <property type="entry name" value="Amidoligase_2"/>
</dbReference>
<dbReference type="EMBL" id="AAYG02000005">
    <property type="protein sequence ID" value="EDN78988.1"/>
    <property type="molecule type" value="Genomic_DNA"/>
</dbReference>